<dbReference type="SMART" id="SM01407">
    <property type="entry name" value="NAC"/>
    <property type="match status" value="1"/>
</dbReference>
<evidence type="ECO:0000259" key="4">
    <source>
        <dbReference type="PROSITE" id="PS51151"/>
    </source>
</evidence>
<dbReference type="Gene3D" id="2.20.70.30">
    <property type="entry name" value="Nascent polypeptide-associated complex domain"/>
    <property type="match status" value="1"/>
</dbReference>
<protein>
    <recommendedName>
        <fullName evidence="2">Transcription factor BTF3</fullName>
    </recommendedName>
</protein>
<dbReference type="InterPro" id="IPR038187">
    <property type="entry name" value="NAC_A/B_dom_sf"/>
</dbReference>
<evidence type="ECO:0000256" key="2">
    <source>
        <dbReference type="RuleBase" id="RU361272"/>
    </source>
</evidence>
<dbReference type="PANTHER" id="PTHR10351">
    <property type="entry name" value="TRANSCRIPTION FACTOR BTF3 FAMILY MEMBER"/>
    <property type="match status" value="1"/>
</dbReference>
<dbReference type="InterPro" id="IPR002715">
    <property type="entry name" value="Nas_poly-pep-assoc_cplx_dom"/>
</dbReference>
<comment type="similarity">
    <text evidence="1 2">Belongs to the NAC-beta family.</text>
</comment>
<feature type="non-terminal residue" evidence="5">
    <location>
        <position position="1"/>
    </location>
</feature>
<accession>A0A2G9UEW7</accession>
<organism evidence="5 6">
    <name type="scientific">Teladorsagia circumcincta</name>
    <name type="common">Brown stomach worm</name>
    <name type="synonym">Ostertagia circumcincta</name>
    <dbReference type="NCBI Taxonomy" id="45464"/>
    <lineage>
        <taxon>Eukaryota</taxon>
        <taxon>Metazoa</taxon>
        <taxon>Ecdysozoa</taxon>
        <taxon>Nematoda</taxon>
        <taxon>Chromadorea</taxon>
        <taxon>Rhabditida</taxon>
        <taxon>Rhabditina</taxon>
        <taxon>Rhabditomorpha</taxon>
        <taxon>Strongyloidea</taxon>
        <taxon>Trichostrongylidae</taxon>
        <taxon>Teladorsagia</taxon>
    </lineage>
</organism>
<dbReference type="OrthoDB" id="8033832at2759"/>
<evidence type="ECO:0000256" key="3">
    <source>
        <dbReference type="SAM" id="MobiDB-lite"/>
    </source>
</evidence>
<dbReference type="EMBL" id="KZ346966">
    <property type="protein sequence ID" value="PIO68713.1"/>
    <property type="molecule type" value="Genomic_DNA"/>
</dbReference>
<dbReference type="AlphaFoldDB" id="A0A2G9UEW7"/>
<evidence type="ECO:0000313" key="5">
    <source>
        <dbReference type="EMBL" id="PIO68713.1"/>
    </source>
</evidence>
<name>A0A2G9UEW7_TELCI</name>
<evidence type="ECO:0000313" key="6">
    <source>
        <dbReference type="Proteomes" id="UP000230423"/>
    </source>
</evidence>
<dbReference type="FunFam" id="2.20.70.30:FF:000001">
    <property type="entry name" value="Transcription factor BTF3 homolog"/>
    <property type="match status" value="1"/>
</dbReference>
<sequence length="135" mass="14864">PETTTPDSPNENSNHTEPKTTTPDSPNENSNHTVGNMDRKAIVEKIKKLQTNAEDFWLSGKGTRRRKEKIVFKTAAADDEKVQSNLKKLLVTNISGIEELNMVKDDGTVIHFNNLTVQASVPANMFSITGAGENN</sequence>
<dbReference type="Proteomes" id="UP000230423">
    <property type="component" value="Unassembled WGS sequence"/>
</dbReference>
<proteinExistence type="inferred from homology"/>
<dbReference type="Pfam" id="PF01849">
    <property type="entry name" value="NAC"/>
    <property type="match status" value="1"/>
</dbReference>
<evidence type="ECO:0000256" key="1">
    <source>
        <dbReference type="ARBA" id="ARBA00005296"/>
    </source>
</evidence>
<dbReference type="InterPro" id="IPR039370">
    <property type="entry name" value="BTF3"/>
</dbReference>
<feature type="region of interest" description="Disordered" evidence="3">
    <location>
        <begin position="1"/>
        <end position="38"/>
    </location>
</feature>
<dbReference type="CDD" id="cd22055">
    <property type="entry name" value="NAC_BTF3"/>
    <property type="match status" value="1"/>
</dbReference>
<feature type="domain" description="NAC-A/B" evidence="4">
    <location>
        <begin position="76"/>
        <end position="135"/>
    </location>
</feature>
<keyword evidence="6" id="KW-1185">Reference proteome</keyword>
<gene>
    <name evidence="5" type="ORF">TELCIR_09488</name>
</gene>
<reference evidence="5 6" key="1">
    <citation type="submission" date="2015-09" db="EMBL/GenBank/DDBJ databases">
        <title>Draft genome of the parasitic nematode Teladorsagia circumcincta isolate WARC Sus (inbred).</title>
        <authorList>
            <person name="Mitreva M."/>
        </authorList>
    </citation>
    <scope>NUCLEOTIDE SEQUENCE [LARGE SCALE GENOMIC DNA]</scope>
    <source>
        <strain evidence="5 6">S</strain>
    </source>
</reference>
<dbReference type="PROSITE" id="PS51151">
    <property type="entry name" value="NAC_AB"/>
    <property type="match status" value="1"/>
</dbReference>
<feature type="compositionally biased region" description="Polar residues" evidence="3">
    <location>
        <begin position="1"/>
        <end position="34"/>
    </location>
</feature>